<dbReference type="SUPFAM" id="SSF50998">
    <property type="entry name" value="Quinoprotein alcohol dehydrogenase-like"/>
    <property type="match status" value="1"/>
</dbReference>
<organism evidence="3 4">
    <name type="scientific">Gemmata massiliana</name>
    <dbReference type="NCBI Taxonomy" id="1210884"/>
    <lineage>
        <taxon>Bacteria</taxon>
        <taxon>Pseudomonadati</taxon>
        <taxon>Planctomycetota</taxon>
        <taxon>Planctomycetia</taxon>
        <taxon>Gemmatales</taxon>
        <taxon>Gemmataceae</taxon>
        <taxon>Gemmata</taxon>
    </lineage>
</organism>
<sequence>MIALKMVTRQPVTHVVFSPDGNTIAVSQPHFGVTLLDRATGHTIAVCAQPRRDVLRGLTFCGGGRFVAAGSAKWIEAFDATTGELLSASCHWNLLLTADDTRTTGIDPYCRVVQWEPDPVTSPCSRWRGYGHNGSVAVDALSPDGRFAILDTRTRPTRQNAVFDLRTGRAIATVQHNEENPKHLWPGRVNFCPTGQRFAIHEGPVLRVYEIGDRSEEEPPTDASLVQRGNGATPPAQTALVAPTPHAVLTPVLTLRVEDERGNWDWPPAFAFVADGRGLLVKRPRNHVQLWDVPTGTLVNDWSWQFECVTCVAVSADGLTAAIGGRFGRVLIWDLG</sequence>
<dbReference type="EMBL" id="LR593886">
    <property type="protein sequence ID" value="VTR99922.1"/>
    <property type="molecule type" value="Genomic_DNA"/>
</dbReference>
<dbReference type="AlphaFoldDB" id="A0A6P2DG72"/>
<dbReference type="RefSeq" id="WP_162672017.1">
    <property type="nucleotide sequence ID" value="NZ_LR593886.1"/>
</dbReference>
<evidence type="ECO:0000256" key="1">
    <source>
        <dbReference type="ARBA" id="ARBA00022574"/>
    </source>
</evidence>
<name>A0A6P2DG72_9BACT</name>
<keyword evidence="2" id="KW-0677">Repeat</keyword>
<evidence type="ECO:0000313" key="3">
    <source>
        <dbReference type="EMBL" id="VTR99922.1"/>
    </source>
</evidence>
<gene>
    <name evidence="3" type="ORF">SOIL9_83560</name>
</gene>
<dbReference type="Gene3D" id="2.130.10.10">
    <property type="entry name" value="YVTN repeat-like/Quinoprotein amine dehydrogenase"/>
    <property type="match status" value="2"/>
</dbReference>
<keyword evidence="1" id="KW-0853">WD repeat</keyword>
<dbReference type="InterPro" id="IPR011047">
    <property type="entry name" value="Quinoprotein_ADH-like_sf"/>
</dbReference>
<reference evidence="3 4" key="1">
    <citation type="submission" date="2019-05" db="EMBL/GenBank/DDBJ databases">
        <authorList>
            <consortium name="Science for Life Laboratories"/>
        </authorList>
    </citation>
    <scope>NUCLEOTIDE SEQUENCE [LARGE SCALE GENOMIC DNA]</scope>
    <source>
        <strain evidence="3">Soil9</strain>
    </source>
</reference>
<accession>A0A6P2DG72</accession>
<keyword evidence="4" id="KW-1185">Reference proteome</keyword>
<dbReference type="InterPro" id="IPR015943">
    <property type="entry name" value="WD40/YVTN_repeat-like_dom_sf"/>
</dbReference>
<dbReference type="PANTHER" id="PTHR19848">
    <property type="entry name" value="WD40 REPEAT PROTEIN"/>
    <property type="match status" value="1"/>
</dbReference>
<dbReference type="Proteomes" id="UP000464178">
    <property type="component" value="Chromosome"/>
</dbReference>
<evidence type="ECO:0000313" key="4">
    <source>
        <dbReference type="Proteomes" id="UP000464178"/>
    </source>
</evidence>
<protein>
    <submittedName>
        <fullName evidence="3">Wd-40 repeat protein: G-protein beta WD-40 repeats containing protein, putative</fullName>
    </submittedName>
</protein>
<evidence type="ECO:0000256" key="2">
    <source>
        <dbReference type="ARBA" id="ARBA00022737"/>
    </source>
</evidence>
<dbReference type="PANTHER" id="PTHR19848:SF8">
    <property type="entry name" value="F-BOX AND WD REPEAT DOMAIN CONTAINING 7"/>
    <property type="match status" value="1"/>
</dbReference>
<proteinExistence type="predicted"/>
<dbReference type="KEGG" id="gms:SOIL9_83560"/>